<organism evidence="1 2">
    <name type="scientific">Sphaerodactylus townsendi</name>
    <dbReference type="NCBI Taxonomy" id="933632"/>
    <lineage>
        <taxon>Eukaryota</taxon>
        <taxon>Metazoa</taxon>
        <taxon>Chordata</taxon>
        <taxon>Craniata</taxon>
        <taxon>Vertebrata</taxon>
        <taxon>Euteleostomi</taxon>
        <taxon>Lepidosauria</taxon>
        <taxon>Squamata</taxon>
        <taxon>Bifurcata</taxon>
        <taxon>Gekkota</taxon>
        <taxon>Sphaerodactylidae</taxon>
        <taxon>Sphaerodactylus</taxon>
    </lineage>
</organism>
<reference evidence="1" key="1">
    <citation type="submission" date="2021-08" db="EMBL/GenBank/DDBJ databases">
        <title>The first chromosome-level gecko genome reveals the dynamic sex chromosomes of Neotropical dwarf geckos (Sphaerodactylidae: Sphaerodactylus).</title>
        <authorList>
            <person name="Pinto B.J."/>
            <person name="Keating S.E."/>
            <person name="Gamble T."/>
        </authorList>
    </citation>
    <scope>NUCLEOTIDE SEQUENCE</scope>
    <source>
        <strain evidence="1">TG3544</strain>
    </source>
</reference>
<gene>
    <name evidence="1" type="ORF">K3G42_001203</name>
</gene>
<keyword evidence="2" id="KW-1185">Reference proteome</keyword>
<comment type="caution">
    <text evidence="1">The sequence shown here is derived from an EMBL/GenBank/DDBJ whole genome shotgun (WGS) entry which is preliminary data.</text>
</comment>
<accession>A0ACB8FEP4</accession>
<protein>
    <submittedName>
        <fullName evidence="1">Uncharacterized protein</fullName>
    </submittedName>
</protein>
<name>A0ACB8FEP4_9SAUR</name>
<dbReference type="Proteomes" id="UP000827872">
    <property type="component" value="Linkage Group LG04"/>
</dbReference>
<proteinExistence type="predicted"/>
<sequence>MNGGGATPYGAKFGNTPPRAPHPGGTNGGIRSGSSIGAGAAGVRGTPPGPAGEAAGLVLESELGQAELDLVLDLDLELGPPLIEQAELVLGQELELGPGPGPGPVEQAEWVLVLGQVPVGQVGLVPVLVQAGLVPGQLALWLFQLREEGLLGEPGQGLLADVDECQNVSLCGTHANCHNLPGSFQCICDQGYESARDGQHCLDVNECETLRGVCGTAPCENVEGSFLCICPGAAEEFDPTTRRCLRPPGAAARPPAFPRRPEAPLSEPHPSGASDGSRRECYYDPNAAQACENVLAWNATRQECCCSLGHGWGLDCHVQECPPFGSAEFQTLCPHGSGFAAAAAGPGFAASTAADVDECSLFSSQVCKGGVCVNQVPSYSCYCPSGYYYETQHLECIDNDECQDEEAEPCLGGHCINTIGSYYCSCAPPLVLDASQHRCVANDSQDANLAMCWQEVGPDLVCSRPRLDRQVTYTECCCLYGEAWSMDCALCPAQDSEDLEALCNILRPPSYGPGRPPGLGLPFEYGGREFVPYGPEIFAPPVRPVPRLPDYDPYLRDSLYGPSPYEASDFEDPSYGDLLQDGRYPARGPPEPEWLYPLGGSSSSRSGGSFSERPGRASEDYRHSEEFGAPHAEECGILSGCDNGRCVRVADGFTCLCHEGYRLDPTRMACLDIDECIEVEGLCLGGECFNMDGFYRCLCPRGMVPTGQPPRCVISAPHSQG</sequence>
<evidence type="ECO:0000313" key="1">
    <source>
        <dbReference type="EMBL" id="KAH8003983.1"/>
    </source>
</evidence>
<dbReference type="EMBL" id="CM037617">
    <property type="protein sequence ID" value="KAH8003983.1"/>
    <property type="molecule type" value="Genomic_DNA"/>
</dbReference>
<evidence type="ECO:0000313" key="2">
    <source>
        <dbReference type="Proteomes" id="UP000827872"/>
    </source>
</evidence>